<keyword evidence="5" id="KW-0158">Chromosome</keyword>
<evidence type="ECO:0000256" key="2">
    <source>
        <dbReference type="ARBA" id="ARBA00004496"/>
    </source>
</evidence>
<protein>
    <recommendedName>
        <fullName evidence="4">Condensin complex subunit 2</fullName>
    </recommendedName>
</protein>
<keyword evidence="6" id="KW-0963">Cytoplasm</keyword>
<dbReference type="PANTHER" id="PTHR13108:SF9">
    <property type="entry name" value="CONDENSIN COMPLEX SUBUNIT 2"/>
    <property type="match status" value="1"/>
</dbReference>
<keyword evidence="10" id="KW-0131">Cell cycle</keyword>
<dbReference type="InterPro" id="IPR022816">
    <property type="entry name" value="Condensin_barren_su2"/>
</dbReference>
<keyword evidence="8" id="KW-0498">Mitosis</keyword>
<comment type="caution">
    <text evidence="11">The sequence shown here is derived from an EMBL/GenBank/DDBJ whole genome shotgun (WGS) entry which is preliminary data.</text>
</comment>
<accession>A0ABR2VMX0</accession>
<keyword evidence="7" id="KW-0132">Cell division</keyword>
<gene>
    <name evidence="11" type="ORF">K7432_015588</name>
</gene>
<name>A0ABR2VMX0_9FUNG</name>
<organism evidence="11 12">
    <name type="scientific">Basidiobolus ranarum</name>
    <dbReference type="NCBI Taxonomy" id="34480"/>
    <lineage>
        <taxon>Eukaryota</taxon>
        <taxon>Fungi</taxon>
        <taxon>Fungi incertae sedis</taxon>
        <taxon>Zoopagomycota</taxon>
        <taxon>Entomophthoromycotina</taxon>
        <taxon>Basidiobolomycetes</taxon>
        <taxon>Basidiobolales</taxon>
        <taxon>Basidiobolaceae</taxon>
        <taxon>Basidiobolus</taxon>
    </lineage>
</organism>
<proteinExistence type="inferred from homology"/>
<dbReference type="Proteomes" id="UP001479436">
    <property type="component" value="Unassembled WGS sequence"/>
</dbReference>
<dbReference type="EMBL" id="JASJQH010009041">
    <property type="protein sequence ID" value="KAK9685219.1"/>
    <property type="molecule type" value="Genomic_DNA"/>
</dbReference>
<sequence>MLSSPISPRRMAIHSPFQTPHSLKGELNGDLSELDFHRKSWIEPMKRRSELLTPRKRISMLESSPKTISYRTPNRRLTNLISSPLPVVQMLSAEEINRRYEEWMKIAADNKINTNNTWDFALIDFFYDMSLLKEGESVNFQKASCTLDGCVKIYASRVDSVASETGKLLSGLAESTNNNSKQLYNIEHGAIRIGVFCGPFV</sequence>
<comment type="subcellular location">
    <subcellularLocation>
        <location evidence="1">Chromosome</location>
    </subcellularLocation>
    <subcellularLocation>
        <location evidence="2">Cytoplasm</location>
    </subcellularLocation>
</comment>
<keyword evidence="12" id="KW-1185">Reference proteome</keyword>
<evidence type="ECO:0000256" key="9">
    <source>
        <dbReference type="ARBA" id="ARBA00023067"/>
    </source>
</evidence>
<evidence type="ECO:0000256" key="4">
    <source>
        <dbReference type="ARBA" id="ARBA00016065"/>
    </source>
</evidence>
<evidence type="ECO:0000313" key="11">
    <source>
        <dbReference type="EMBL" id="KAK9685219.1"/>
    </source>
</evidence>
<dbReference type="PANTHER" id="PTHR13108">
    <property type="entry name" value="CONDENSIN COMPLEX SUBUNIT 2"/>
    <property type="match status" value="1"/>
</dbReference>
<keyword evidence="9" id="KW-0226">DNA condensation</keyword>
<dbReference type="Pfam" id="PF05786">
    <property type="entry name" value="Cnd2"/>
    <property type="match status" value="1"/>
</dbReference>
<evidence type="ECO:0000256" key="1">
    <source>
        <dbReference type="ARBA" id="ARBA00004286"/>
    </source>
</evidence>
<evidence type="ECO:0000256" key="7">
    <source>
        <dbReference type="ARBA" id="ARBA00022618"/>
    </source>
</evidence>
<evidence type="ECO:0000256" key="8">
    <source>
        <dbReference type="ARBA" id="ARBA00022776"/>
    </source>
</evidence>
<evidence type="ECO:0000256" key="6">
    <source>
        <dbReference type="ARBA" id="ARBA00022490"/>
    </source>
</evidence>
<evidence type="ECO:0000256" key="10">
    <source>
        <dbReference type="ARBA" id="ARBA00023306"/>
    </source>
</evidence>
<evidence type="ECO:0000313" key="12">
    <source>
        <dbReference type="Proteomes" id="UP001479436"/>
    </source>
</evidence>
<evidence type="ECO:0000256" key="3">
    <source>
        <dbReference type="ARBA" id="ARBA00009471"/>
    </source>
</evidence>
<comment type="similarity">
    <text evidence="3">Belongs to the CND2 (condensin subunit 2) family.</text>
</comment>
<reference evidence="11 12" key="1">
    <citation type="submission" date="2023-04" db="EMBL/GenBank/DDBJ databases">
        <title>Genome of Basidiobolus ranarum AG-B5.</title>
        <authorList>
            <person name="Stajich J.E."/>
            <person name="Carter-House D."/>
            <person name="Gryganskyi A."/>
        </authorList>
    </citation>
    <scope>NUCLEOTIDE SEQUENCE [LARGE SCALE GENOMIC DNA]</scope>
    <source>
        <strain evidence="11 12">AG-B5</strain>
    </source>
</reference>
<evidence type="ECO:0000256" key="5">
    <source>
        <dbReference type="ARBA" id="ARBA00022454"/>
    </source>
</evidence>